<protein>
    <submittedName>
        <fullName evidence="1">Uncharacterized protein</fullName>
    </submittedName>
</protein>
<keyword evidence="2" id="KW-1185">Reference proteome</keyword>
<reference evidence="1" key="1">
    <citation type="submission" date="2022-07" db="EMBL/GenBank/DDBJ databases">
        <title>Phylogenomic reconstructions and comparative analyses of Kickxellomycotina fungi.</title>
        <authorList>
            <person name="Reynolds N.K."/>
            <person name="Stajich J.E."/>
            <person name="Barry K."/>
            <person name="Grigoriev I.V."/>
            <person name="Crous P."/>
            <person name="Smith M.E."/>
        </authorList>
    </citation>
    <scope>NUCLEOTIDE SEQUENCE</scope>
    <source>
        <strain evidence="1">NRRL 5244</strain>
    </source>
</reference>
<dbReference type="Proteomes" id="UP001150603">
    <property type="component" value="Unassembled WGS sequence"/>
</dbReference>
<evidence type="ECO:0000313" key="1">
    <source>
        <dbReference type="EMBL" id="KAJ1951350.1"/>
    </source>
</evidence>
<name>A0ACC1JH96_9FUNG</name>
<gene>
    <name evidence="1" type="ORF">FBU59_000211</name>
</gene>
<accession>A0ACC1JH96</accession>
<sequence>MESQVSEFKDEPVFMVTVWTRANIRLDRLLAYISRVYWTALGDYVSEHILYPVLSSSWASRATPLISLPDPTVALDRSNSQISTQRPATVYAQIEQAVAGDSKPLGQSHAALLHTRDAHLPRAPCTFTEASKQQVRAMEVARQMAQYWGRDSTVKSVLYHRQKLPRVTAISQWFAEELRGVLSTMCSAMKPELFRLLENPLILTDPSQPIDNLPTSLFPAFSLRRRGMRDKTELVYDISGLPKALKGTRQSFCIMSKLAVADIISLQKQEQAAAYAPRSAKSHSVSASNFQQAGRRTQRGSAVARPNSGVGSSARGTPSHGLGMQGWSAQQPPARGGRSSHMSLATARHSSSGANKAAPLPSEYKPIADPDPPQISAGQVPHYLVRGKAGSASTITWLAIWLVGGELEMVGYNVSQLLWKAVCDQICQRLERESRRKQLLGMFASHMVGVFSGYDMAAVNNKVVSTWLDRNVTRDIINKFALETQLSCDDQVHYFNLEKYMSPEYAQLVGIEDGSPELTMIRANPPVSGMTENDMKMELTLRHLQSEHLRWARKLTFIDYTQPYVDTHHPDTLFRIGSRFIRAYQVRIAQVIRYDELMRIAERWRRRAAINNLVCPHVGYPPAMMSLGSMTVDTHGSSTDGRKPTEELHNGEKTEEPQQTEGSQKKQAPPIEVSLEDIKMIMENARLLHFVCAPLPLTSALKPNMLDRRGFLRLFCAISALLQNLADSYVDYLCSTGYVVAKRFEERYLWKDALNSLGYSAEQIQLVTQKVSLKQPIELPYIQVPRAYLFANTERSNLVTDVGVYPDMLSIRMHALSRFTSEWRSAVPGYVKSSVNPQSIKRFTLELSKFKKLLHAKSFAYDFQLRYVACLLKPLAVDDLPASDTEDDGGSDNSQASDSSDSEADEYAKVANQMGIDGRKWNARLKRDIKRTVVQSLHVHVDLMRFFNTLAQQRYYSTRFSSRRLVRTQFAVKHRDVFEYFLDHSERYHFYTSGTRPLIERHRNGSEDPGSLDANTSLFSGCYRLYEGVQAQLQESQYGSMLGDPMLMDGGIGVSPQFDSSLGLGSRPVNSFHHQHLGVATGVSTAASAPEPAFYIPRRRKQSADIQRTGGTPSTHHHHRGSSIASQHNDEHRSTEQRRAVPPLAASYAVGSQYLEHMGRASHHGPRHHQSHLSVQFSSNPTVPPPSPKPPRSSLARTSSIAASTHESRTPDNHSIAAKSLDFTLREYADSKVHLQQNDSFVRVALMAMAPDCDCCREEGEAAAQQCKERQRKSQVDLSTMPAAHHHRHRHHHHKKHKHRKHANRDGESRGHKKHRSKVVGENMLIDHVDDVFTQTTQPAGQTTQTTRLGEGRPPSIPATDIKQPHDDLCTSPLDGTAQEASAFTSGQRQTPLRQWMRSLASGNTIDLLLSAESEKAAELVQSSNAHLTFYIIVDMDPDTTAGLSSLKAEVARGRNGSLGPLNEPSEGDHSDLPPLLGRTAGRPCDKCLEAASHGRQLCSLHRIASVLSADMRDWESKGQVWATQPDIVMESSTVDPDEYDREDPDILNWVRASAGRLVRRTFTDYHRDLNWYRIYHHLRMADLPGSVDPRNVRELIVFLENQGWIDVAECDPDIGQLLSLDLPTRHIIEALQLRLRRLYFEPALVMSSMQSVPSEVSTVQKPDGDSQKPALRAPVSRSQLAHTAFGSRAISALSLNVTPPATPISEAAGEVLSRHSTIEPHEPTIDAYGRILRGQSSDNIDQVLRLLSPLSRRPARKILMDPAFQKILSSYIHLRIAGSPWFCLQHARTITAPIYQWSLASELPADSADTAEPLVATPTTPSLANIGAHRRMAHLHDPPANASLRVRHSQNVGRHGTSISSLGVSPALGDATDNRAVHSAKQSISSAAPPCSASPVQPERARVEAMPGSLLIIDPDDPEFCARMLLLNPFTFHGILELLFVRDETCADSMRLKHVRAISRSRHRDGLYEYERRHANLVLSTISAAAWDSMTQ</sequence>
<organism evidence="1 2">
    <name type="scientific">Linderina macrospora</name>
    <dbReference type="NCBI Taxonomy" id="4868"/>
    <lineage>
        <taxon>Eukaryota</taxon>
        <taxon>Fungi</taxon>
        <taxon>Fungi incertae sedis</taxon>
        <taxon>Zoopagomycota</taxon>
        <taxon>Kickxellomycotina</taxon>
        <taxon>Kickxellomycetes</taxon>
        <taxon>Kickxellales</taxon>
        <taxon>Kickxellaceae</taxon>
        <taxon>Linderina</taxon>
    </lineage>
</organism>
<evidence type="ECO:0000313" key="2">
    <source>
        <dbReference type="Proteomes" id="UP001150603"/>
    </source>
</evidence>
<proteinExistence type="predicted"/>
<dbReference type="EMBL" id="JANBPW010000024">
    <property type="protein sequence ID" value="KAJ1951350.1"/>
    <property type="molecule type" value="Genomic_DNA"/>
</dbReference>
<comment type="caution">
    <text evidence="1">The sequence shown here is derived from an EMBL/GenBank/DDBJ whole genome shotgun (WGS) entry which is preliminary data.</text>
</comment>